<reference evidence="2" key="1">
    <citation type="submission" date="2018-06" db="EMBL/GenBank/DDBJ databases">
        <authorList>
            <person name="Zhirakovskaya E."/>
        </authorList>
    </citation>
    <scope>NUCLEOTIDE SEQUENCE</scope>
</reference>
<dbReference type="AlphaFoldDB" id="A0A3B1D5M9"/>
<proteinExistence type="predicted"/>
<keyword evidence="1" id="KW-0812">Transmembrane</keyword>
<gene>
    <name evidence="2" type="ORF">MNBD_UNCLBAC01-565</name>
</gene>
<accession>A0A3B1D5M9</accession>
<protein>
    <submittedName>
        <fullName evidence="2">Uncharacterized protein</fullName>
    </submittedName>
</protein>
<evidence type="ECO:0000313" key="2">
    <source>
        <dbReference type="EMBL" id="VAX37509.1"/>
    </source>
</evidence>
<evidence type="ECO:0000256" key="1">
    <source>
        <dbReference type="SAM" id="Phobius"/>
    </source>
</evidence>
<feature type="transmembrane region" description="Helical" evidence="1">
    <location>
        <begin position="18"/>
        <end position="36"/>
    </location>
</feature>
<name>A0A3B1D5M9_9ZZZZ</name>
<keyword evidence="1" id="KW-0472">Membrane</keyword>
<organism evidence="2">
    <name type="scientific">hydrothermal vent metagenome</name>
    <dbReference type="NCBI Taxonomy" id="652676"/>
    <lineage>
        <taxon>unclassified sequences</taxon>
        <taxon>metagenomes</taxon>
        <taxon>ecological metagenomes</taxon>
    </lineage>
</organism>
<dbReference type="EMBL" id="UOGJ01000129">
    <property type="protein sequence ID" value="VAX37509.1"/>
    <property type="molecule type" value="Genomic_DNA"/>
</dbReference>
<sequence length="110" mass="12187">MFKYLNKRRKKGQSTLEYAILIIIIIGALMAIQVYIKRGIQGRLKSATDDIGDQFSPGNTNVTVTMKTVSQTHDTFSGGETSSVLRSNEITTDKTNVDIINVNSEFWGKG</sequence>
<keyword evidence="1" id="KW-1133">Transmembrane helix</keyword>